<organism evidence="1">
    <name type="scientific">Picea glauca</name>
    <name type="common">White spruce</name>
    <name type="synonym">Pinus glauca</name>
    <dbReference type="NCBI Taxonomy" id="3330"/>
    <lineage>
        <taxon>Eukaryota</taxon>
        <taxon>Viridiplantae</taxon>
        <taxon>Streptophyta</taxon>
        <taxon>Embryophyta</taxon>
        <taxon>Tracheophyta</taxon>
        <taxon>Spermatophyta</taxon>
        <taxon>Pinopsida</taxon>
        <taxon>Pinidae</taxon>
        <taxon>Conifers I</taxon>
        <taxon>Pinales</taxon>
        <taxon>Pinaceae</taxon>
        <taxon>Picea</taxon>
    </lineage>
</organism>
<reference evidence="1" key="1">
    <citation type="journal article" date="2015" name="Genome Biol. Evol.">
        <title>Organellar Genomes of White Spruce (Picea glauca): Assembly and Annotation.</title>
        <authorList>
            <person name="Jackman S.D."/>
            <person name="Warren R.L."/>
            <person name="Gibb E.A."/>
            <person name="Vandervalk B.P."/>
            <person name="Mohamadi H."/>
            <person name="Chu J."/>
            <person name="Raymond A."/>
            <person name="Pleasance S."/>
            <person name="Coope R."/>
            <person name="Wildung M.R."/>
            <person name="Ritland C.E."/>
            <person name="Bousquet J."/>
            <person name="Jones S.J."/>
            <person name="Bohlmann J."/>
            <person name="Birol I."/>
        </authorList>
    </citation>
    <scope>NUCLEOTIDE SEQUENCE [LARGE SCALE GENOMIC DNA]</scope>
    <source>
        <tissue evidence="1">Flushing bud</tissue>
    </source>
</reference>
<evidence type="ECO:0000313" key="1">
    <source>
        <dbReference type="EMBL" id="KUM50443.1"/>
    </source>
</evidence>
<protein>
    <submittedName>
        <fullName evidence="1">Uncharacterized protein</fullName>
    </submittedName>
</protein>
<sequence>MDSLAGLDCSNTLSAAASNTLAYSAAANPMASNPLIGDGLTALIDWAGH</sequence>
<comment type="caution">
    <text evidence="1">The sequence shown here is derived from an EMBL/GenBank/DDBJ whole genome shotgun (WGS) entry which is preliminary data.</text>
</comment>
<dbReference type="AlphaFoldDB" id="A0A101M3T3"/>
<accession>A0A101M3T3</accession>
<name>A0A101M3T3_PICGL</name>
<geneLocation type="mitochondrion" evidence="1"/>
<proteinExistence type="predicted"/>
<dbReference type="EMBL" id="LKAM01000001">
    <property type="protein sequence ID" value="KUM50443.1"/>
    <property type="molecule type" value="Genomic_DNA"/>
</dbReference>
<keyword evidence="1" id="KW-0496">Mitochondrion</keyword>
<gene>
    <name evidence="1" type="ORF">ABT39_MTgene286</name>
</gene>